<proteinExistence type="predicted"/>
<dbReference type="EMBL" id="CP035037">
    <property type="protein sequence ID" value="QAB16723.1"/>
    <property type="molecule type" value="Genomic_DNA"/>
</dbReference>
<sequence>MSGQWSVDAAGVMGVLAQVDDEGNDLETASRKFASLQTEGASSLSVDGRTSLASAWNSFCDERTDVPRKLMWMLQHRCGQVTEATVAVLTGDVQMGDDVQAAESYAQSEWGIASKYRYNADSYPEG</sequence>
<name>A0ABX5QCH8_9MICO</name>
<protein>
    <submittedName>
        <fullName evidence="1">Uncharacterized protein</fullName>
    </submittedName>
</protein>
<evidence type="ECO:0000313" key="1">
    <source>
        <dbReference type="EMBL" id="QAB16723.1"/>
    </source>
</evidence>
<keyword evidence="2" id="KW-1185">Reference proteome</keyword>
<accession>A0ABX5QCH8</accession>
<dbReference type="Pfam" id="PF20117">
    <property type="entry name" value="DUF6507"/>
    <property type="match status" value="1"/>
</dbReference>
<dbReference type="InterPro" id="IPR045436">
    <property type="entry name" value="DUF6507"/>
</dbReference>
<reference evidence="1 2" key="1">
    <citation type="submission" date="2019-01" db="EMBL/GenBank/DDBJ databases">
        <title>Leucobacter muris sp. nov. isolated from the nose of a laboratory mouse.</title>
        <authorList>
            <person name="Benga L."/>
            <person name="Sproeer C."/>
            <person name="Schumann P."/>
            <person name="Verbarg S."/>
            <person name="Bunk B."/>
            <person name="Engelhardt E."/>
            <person name="Benten P.M."/>
            <person name="Sager M."/>
        </authorList>
    </citation>
    <scope>NUCLEOTIDE SEQUENCE [LARGE SCALE GENOMIC DNA]</scope>
    <source>
        <strain evidence="1 2">DSM 101948</strain>
    </source>
</reference>
<dbReference type="Proteomes" id="UP000285768">
    <property type="component" value="Chromosome"/>
</dbReference>
<evidence type="ECO:0000313" key="2">
    <source>
        <dbReference type="Proteomes" id="UP000285768"/>
    </source>
</evidence>
<organism evidence="1 2">
    <name type="scientific">Leucobacter muris</name>
    <dbReference type="NCBI Taxonomy" id="1935379"/>
    <lineage>
        <taxon>Bacteria</taxon>
        <taxon>Bacillati</taxon>
        <taxon>Actinomycetota</taxon>
        <taxon>Actinomycetes</taxon>
        <taxon>Micrococcales</taxon>
        <taxon>Microbacteriaceae</taxon>
        <taxon>Leucobacter</taxon>
    </lineage>
</organism>
<dbReference type="RefSeq" id="WP_017884311.1">
    <property type="nucleotide sequence ID" value="NZ_CP035037.1"/>
</dbReference>
<gene>
    <name evidence="1" type="ORF">Leucomu_01190</name>
</gene>